<keyword evidence="3 11" id="KW-0645">Protease</keyword>
<evidence type="ECO:0000256" key="8">
    <source>
        <dbReference type="ARBA" id="ARBA00024195"/>
    </source>
</evidence>
<dbReference type="PANTHER" id="PTHR24276:SF91">
    <property type="entry name" value="AT26814P-RELATED"/>
    <property type="match status" value="1"/>
</dbReference>
<evidence type="ECO:0000256" key="7">
    <source>
        <dbReference type="ARBA" id="ARBA00023240"/>
    </source>
</evidence>
<comment type="subcellular location">
    <subcellularLocation>
        <location evidence="1">Secreted</location>
        <location evidence="1">Extracellular space</location>
    </subcellularLocation>
</comment>
<keyword evidence="2" id="KW-0800">Toxin</keyword>
<dbReference type="AlphaFoldDB" id="A0ABD0S7X5"/>
<evidence type="ECO:0000313" key="14">
    <source>
        <dbReference type="EMBL" id="KAL0810168.1"/>
    </source>
</evidence>
<evidence type="ECO:0000256" key="2">
    <source>
        <dbReference type="ARBA" id="ARBA00022656"/>
    </source>
</evidence>
<evidence type="ECO:0000256" key="6">
    <source>
        <dbReference type="ARBA" id="ARBA00023157"/>
    </source>
</evidence>
<dbReference type="InterPro" id="IPR043504">
    <property type="entry name" value="Peptidase_S1_PA_chymotrypsin"/>
</dbReference>
<keyword evidence="4 11" id="KW-0378">Hydrolase</keyword>
<keyword evidence="5 11" id="KW-0720">Serine protease</keyword>
<dbReference type="GO" id="GO:0006508">
    <property type="term" value="P:proteolysis"/>
    <property type="evidence" value="ECO:0007669"/>
    <property type="project" value="UniProtKB-KW"/>
</dbReference>
<dbReference type="SUPFAM" id="SSF50494">
    <property type="entry name" value="Trypsin-like serine proteases"/>
    <property type="match status" value="1"/>
</dbReference>
<dbReference type="PROSITE" id="PS00135">
    <property type="entry name" value="TRYPSIN_SER"/>
    <property type="match status" value="1"/>
</dbReference>
<evidence type="ECO:0000256" key="12">
    <source>
        <dbReference type="SAM" id="SignalP"/>
    </source>
</evidence>
<evidence type="ECO:0000256" key="9">
    <source>
        <dbReference type="ARBA" id="ARBA00055534"/>
    </source>
</evidence>
<dbReference type="FunFam" id="2.40.10.10:FF:000068">
    <property type="entry name" value="transmembrane protease serine 2"/>
    <property type="match status" value="1"/>
</dbReference>
<dbReference type="SMART" id="SM00020">
    <property type="entry name" value="Tryp_SPc"/>
    <property type="match status" value="1"/>
</dbReference>
<feature type="domain" description="Peptidase S1" evidence="13">
    <location>
        <begin position="29"/>
        <end position="267"/>
    </location>
</feature>
<evidence type="ECO:0000256" key="3">
    <source>
        <dbReference type="ARBA" id="ARBA00022670"/>
    </source>
</evidence>
<organism evidence="14 15">
    <name type="scientific">Loxostege sticticalis</name>
    <name type="common">Beet webworm moth</name>
    <dbReference type="NCBI Taxonomy" id="481309"/>
    <lineage>
        <taxon>Eukaryota</taxon>
        <taxon>Metazoa</taxon>
        <taxon>Ecdysozoa</taxon>
        <taxon>Arthropoda</taxon>
        <taxon>Hexapoda</taxon>
        <taxon>Insecta</taxon>
        <taxon>Pterygota</taxon>
        <taxon>Neoptera</taxon>
        <taxon>Endopterygota</taxon>
        <taxon>Lepidoptera</taxon>
        <taxon>Glossata</taxon>
        <taxon>Ditrysia</taxon>
        <taxon>Pyraloidea</taxon>
        <taxon>Crambidae</taxon>
        <taxon>Pyraustinae</taxon>
        <taxon>Loxostege</taxon>
    </lineage>
</organism>
<dbReference type="FunFam" id="2.40.10.10:FF:000002">
    <property type="entry name" value="Transmembrane protease serine"/>
    <property type="match status" value="1"/>
</dbReference>
<evidence type="ECO:0000256" key="1">
    <source>
        <dbReference type="ARBA" id="ARBA00004239"/>
    </source>
</evidence>
<protein>
    <recommendedName>
        <fullName evidence="13">Peptidase S1 domain-containing protein</fullName>
    </recommendedName>
</protein>
<evidence type="ECO:0000313" key="15">
    <source>
        <dbReference type="Proteomes" id="UP001549921"/>
    </source>
</evidence>
<dbReference type="PROSITE" id="PS00134">
    <property type="entry name" value="TRYPSIN_HIS"/>
    <property type="match status" value="1"/>
</dbReference>
<feature type="chain" id="PRO_5044815986" description="Peptidase S1 domain-containing protein" evidence="12">
    <location>
        <begin position="20"/>
        <end position="297"/>
    </location>
</feature>
<keyword evidence="7" id="KW-1199">Hemostasis impairing toxin</keyword>
<dbReference type="GO" id="GO:0005576">
    <property type="term" value="C:extracellular region"/>
    <property type="evidence" value="ECO:0007669"/>
    <property type="project" value="UniProtKB-SubCell"/>
</dbReference>
<dbReference type="Pfam" id="PF00089">
    <property type="entry name" value="Trypsin"/>
    <property type="match status" value="1"/>
</dbReference>
<comment type="caution">
    <text evidence="14">The sequence shown here is derived from an EMBL/GenBank/DDBJ whole genome shotgun (WGS) entry which is preliminary data.</text>
</comment>
<evidence type="ECO:0000256" key="10">
    <source>
        <dbReference type="ARBA" id="ARBA00084094"/>
    </source>
</evidence>
<dbReference type="GO" id="GO:0008236">
    <property type="term" value="F:serine-type peptidase activity"/>
    <property type="evidence" value="ECO:0007669"/>
    <property type="project" value="UniProtKB-KW"/>
</dbReference>
<dbReference type="InterPro" id="IPR033116">
    <property type="entry name" value="TRYPSIN_SER"/>
</dbReference>
<evidence type="ECO:0000259" key="13">
    <source>
        <dbReference type="PROSITE" id="PS50240"/>
    </source>
</evidence>
<dbReference type="PRINTS" id="PR00722">
    <property type="entry name" value="CHYMOTRYPSIN"/>
</dbReference>
<dbReference type="PANTHER" id="PTHR24276">
    <property type="entry name" value="POLYSERASE-RELATED"/>
    <property type="match status" value="1"/>
</dbReference>
<keyword evidence="10" id="KW-1205">Fibrinolytic toxin</keyword>
<dbReference type="InterPro" id="IPR009003">
    <property type="entry name" value="Peptidase_S1_PA"/>
</dbReference>
<proteinExistence type="inferred from homology"/>
<dbReference type="Gene3D" id="2.40.10.10">
    <property type="entry name" value="Trypsin-like serine proteases"/>
    <property type="match status" value="1"/>
</dbReference>
<comment type="function">
    <text evidence="9">Fibrinolytic activity; shows preferential cleavage of Arg-Gly bonds in all three fibrinogen chains. Contact with the caterpillars causes severe bleeding, due the anticoagulant effect of the protein.</text>
</comment>
<evidence type="ECO:0000256" key="4">
    <source>
        <dbReference type="ARBA" id="ARBA00022801"/>
    </source>
</evidence>
<dbReference type="GO" id="GO:0090729">
    <property type="term" value="F:toxin activity"/>
    <property type="evidence" value="ECO:0007669"/>
    <property type="project" value="UniProtKB-KW"/>
</dbReference>
<evidence type="ECO:0000256" key="11">
    <source>
        <dbReference type="RuleBase" id="RU363034"/>
    </source>
</evidence>
<name>A0ABD0S7X5_LOXSC</name>
<dbReference type="Proteomes" id="UP001549921">
    <property type="component" value="Unassembled WGS sequence"/>
</dbReference>
<gene>
    <name evidence="14" type="ORF">ABMA28_010956</name>
</gene>
<dbReference type="CDD" id="cd00190">
    <property type="entry name" value="Tryp_SPc"/>
    <property type="match status" value="1"/>
</dbReference>
<comment type="similarity">
    <text evidence="8">Belongs to the peptidase S1 family. CLIP subfamily.</text>
</comment>
<dbReference type="InterPro" id="IPR050430">
    <property type="entry name" value="Peptidase_S1"/>
</dbReference>
<keyword evidence="12" id="KW-0732">Signal</keyword>
<dbReference type="PROSITE" id="PS50240">
    <property type="entry name" value="TRYPSIN_DOM"/>
    <property type="match status" value="1"/>
</dbReference>
<feature type="signal peptide" evidence="12">
    <location>
        <begin position="1"/>
        <end position="19"/>
    </location>
</feature>
<dbReference type="EMBL" id="JBEDNZ010000027">
    <property type="protein sequence ID" value="KAL0810168.1"/>
    <property type="molecule type" value="Genomic_DNA"/>
</dbReference>
<accession>A0ABD0S7X5</accession>
<reference evidence="14 15" key="1">
    <citation type="submission" date="2024-06" db="EMBL/GenBank/DDBJ databases">
        <title>A chromosome-level genome assembly of beet webworm, Loxostege sticticalis.</title>
        <authorList>
            <person name="Zhang Y."/>
        </authorList>
    </citation>
    <scope>NUCLEOTIDE SEQUENCE [LARGE SCALE GENOMIC DNA]</scope>
    <source>
        <strain evidence="14">AQ028</strain>
        <tissue evidence="14">Male pupae</tissue>
    </source>
</reference>
<dbReference type="InterPro" id="IPR001314">
    <property type="entry name" value="Peptidase_S1A"/>
</dbReference>
<dbReference type="InterPro" id="IPR001254">
    <property type="entry name" value="Trypsin_dom"/>
</dbReference>
<dbReference type="InterPro" id="IPR018114">
    <property type="entry name" value="TRYPSIN_HIS"/>
</dbReference>
<sequence>MVLLVQYFLLRITMHFITMADLNLVDSRIIGGSNTVIENYPFLVQLERDGTQSCGGALLTRRHVLTAAHCFFDNNGNRVAASRLRVRVGTTRRGRDGSTRRVSTYVIHSGYNNRTMDSDIAIIVMASSVTLSSRVGRVRIPLQGQTVPSTAPLVYVGWGSIVETNAVPSSVLQMVQVQKVNFTVCAENYRNVPAPNGPIYLTSNMICAGRLGVGGADACQGDSGGPLLQGNTAVGVVSFGLGCGRAQYPGINVRVSAFSNWINATVTQFNGSSAPFGSAVLLMTCILASLALMVKEV</sequence>
<keyword evidence="6" id="KW-1015">Disulfide bond</keyword>
<evidence type="ECO:0000256" key="5">
    <source>
        <dbReference type="ARBA" id="ARBA00022825"/>
    </source>
</evidence>